<protein>
    <submittedName>
        <fullName evidence="2">Uncharacterized protein</fullName>
    </submittedName>
</protein>
<gene>
    <name evidence="2" type="ORF">SLUN_16575</name>
</gene>
<evidence type="ECO:0000313" key="2">
    <source>
        <dbReference type="EMBL" id="AVZ73556.1"/>
    </source>
</evidence>
<proteinExistence type="predicted"/>
<reference evidence="2 3" key="1">
    <citation type="submission" date="2018-01" db="EMBL/GenBank/DDBJ databases">
        <title>Complete genome sequence of Streptomyces lunaelactis MM109T, a Ferroverdin A producer isolated from cave moonmilk deposits.</title>
        <authorList>
            <person name="Naome A."/>
            <person name="Martinet L."/>
            <person name="Maciejewska M."/>
            <person name="Anderssen S."/>
            <person name="Adam D."/>
            <person name="Tenconi E."/>
            <person name="Deflandre B."/>
            <person name="Arguelles-Arias A."/>
            <person name="Calusinska M."/>
            <person name="Copieters W."/>
            <person name="Karim L."/>
            <person name="Hanikenne M."/>
            <person name="Baurain D."/>
            <person name="van Wezel G."/>
            <person name="Smargiasso N."/>
            <person name="de Pauw E."/>
            <person name="Delfosse P."/>
            <person name="Rigali S."/>
        </authorList>
    </citation>
    <scope>NUCLEOTIDE SEQUENCE [LARGE SCALE GENOMIC DNA]</scope>
    <source>
        <strain evidence="2 3">MM109</strain>
    </source>
</reference>
<keyword evidence="3" id="KW-1185">Reference proteome</keyword>
<name>A0A2R4T374_9ACTN</name>
<feature type="region of interest" description="Disordered" evidence="1">
    <location>
        <begin position="48"/>
        <end position="104"/>
    </location>
</feature>
<organism evidence="2 3">
    <name type="scientific">Streptomyces lunaelactis</name>
    <dbReference type="NCBI Taxonomy" id="1535768"/>
    <lineage>
        <taxon>Bacteria</taxon>
        <taxon>Bacillati</taxon>
        <taxon>Actinomycetota</taxon>
        <taxon>Actinomycetes</taxon>
        <taxon>Kitasatosporales</taxon>
        <taxon>Streptomycetaceae</taxon>
        <taxon>Streptomyces</taxon>
    </lineage>
</organism>
<dbReference type="Proteomes" id="UP000244201">
    <property type="component" value="Chromosome"/>
</dbReference>
<sequence>MLDGCCAGTEDVVVERRQEAAARRLGAGLRLVCGMRVIRTWGACGGEFEETAPEAEAGPDEAEEPSPEPVPNGADQSGEVSGPGGPSAHAPLMQTAPDQESEAE</sequence>
<feature type="compositionally biased region" description="Acidic residues" evidence="1">
    <location>
        <begin position="48"/>
        <end position="66"/>
    </location>
</feature>
<dbReference type="KEGG" id="slk:SLUN_16575"/>
<dbReference type="AlphaFoldDB" id="A0A2R4T374"/>
<evidence type="ECO:0000256" key="1">
    <source>
        <dbReference type="SAM" id="MobiDB-lite"/>
    </source>
</evidence>
<evidence type="ECO:0000313" key="3">
    <source>
        <dbReference type="Proteomes" id="UP000244201"/>
    </source>
</evidence>
<accession>A0A2R4T374</accession>
<dbReference type="EMBL" id="CP026304">
    <property type="protein sequence ID" value="AVZ73556.1"/>
    <property type="molecule type" value="Genomic_DNA"/>
</dbReference>